<keyword evidence="5" id="KW-0812">Transmembrane</keyword>
<keyword evidence="8" id="KW-0626">Porin</keyword>
<dbReference type="OrthoDB" id="8952625at2"/>
<comment type="subunit">
    <text evidence="2">Homotrimer.</text>
</comment>
<dbReference type="InterPro" id="IPR050298">
    <property type="entry name" value="Gram-neg_bact_OMP"/>
</dbReference>
<keyword evidence="14" id="KW-1185">Reference proteome</keyword>
<sequence>MKRKHLATAIIAAFGMLTTAAYAQTSITIYGLVDIGIEYVNNANPHKDSLVRMSSGAMNTSRLGFRGTEDLGGGLKAVFQLESGFRADTGKFDSEGLLFGRQANVGLEGSFGRIVAGRSYSTTYDFILPFDPMGYSGQYSWVTSAGATGGRKDGMLTNLPSMIKYQGKFGDFKLGATYGFGQTAGSASDNARYALGVGYETGPFRVAATFDRVNGTAAIVNGDYDKATSIHVAGDYKLSNDLSFDLGYRNYKKTLASHAPDLRSDFFWGGGTYKVTPVVTLIGAIYYQNIKDVASGKDADPIMYSVRGKYALSKRTDLYVSAAYAKAKNQQPVGLSRDDLAFGSSQTGVISGIQHRF</sequence>
<comment type="caution">
    <text evidence="13">The sequence shown here is derived from an EMBL/GenBank/DDBJ whole genome shotgun (WGS) entry which is preliminary data.</text>
</comment>
<dbReference type="EMBL" id="WINI01000004">
    <property type="protein sequence ID" value="MQR00810.1"/>
    <property type="molecule type" value="Genomic_DNA"/>
</dbReference>
<dbReference type="InterPro" id="IPR001702">
    <property type="entry name" value="Porin_Gram-ve"/>
</dbReference>
<feature type="domain" description="Porin" evidence="12">
    <location>
        <begin position="7"/>
        <end position="329"/>
    </location>
</feature>
<dbReference type="GO" id="GO:0034220">
    <property type="term" value="P:monoatomic ion transmembrane transport"/>
    <property type="evidence" value="ECO:0007669"/>
    <property type="project" value="InterPro"/>
</dbReference>
<dbReference type="Proteomes" id="UP000451565">
    <property type="component" value="Unassembled WGS sequence"/>
</dbReference>
<dbReference type="CDD" id="cd00342">
    <property type="entry name" value="gram_neg_porins"/>
    <property type="match status" value="1"/>
</dbReference>
<dbReference type="GO" id="GO:0009279">
    <property type="term" value="C:cell outer membrane"/>
    <property type="evidence" value="ECO:0007669"/>
    <property type="project" value="UniProtKB-SubCell"/>
</dbReference>
<organism evidence="13 14">
    <name type="scientific">Glaciimonas soli</name>
    <dbReference type="NCBI Taxonomy" id="2590999"/>
    <lineage>
        <taxon>Bacteria</taxon>
        <taxon>Pseudomonadati</taxon>
        <taxon>Pseudomonadota</taxon>
        <taxon>Betaproteobacteria</taxon>
        <taxon>Burkholderiales</taxon>
        <taxon>Oxalobacteraceae</taxon>
        <taxon>Glaciimonas</taxon>
    </lineage>
</organism>
<dbReference type="PANTHER" id="PTHR34501">
    <property type="entry name" value="PROTEIN YDDL-RELATED"/>
    <property type="match status" value="1"/>
</dbReference>
<dbReference type="PANTHER" id="PTHR34501:SF9">
    <property type="entry name" value="MAJOR OUTER MEMBRANE PROTEIN P.IA"/>
    <property type="match status" value="1"/>
</dbReference>
<dbReference type="InterPro" id="IPR002299">
    <property type="entry name" value="Porin_Neis"/>
</dbReference>
<evidence type="ECO:0000256" key="11">
    <source>
        <dbReference type="SAM" id="SignalP"/>
    </source>
</evidence>
<gene>
    <name evidence="13" type="ORF">GEV47_08955</name>
</gene>
<evidence type="ECO:0000256" key="4">
    <source>
        <dbReference type="ARBA" id="ARBA00022452"/>
    </source>
</evidence>
<evidence type="ECO:0000256" key="10">
    <source>
        <dbReference type="ARBA" id="ARBA00023237"/>
    </source>
</evidence>
<keyword evidence="9" id="KW-0472">Membrane</keyword>
<dbReference type="Pfam" id="PF13609">
    <property type="entry name" value="Porin_4"/>
    <property type="match status" value="1"/>
</dbReference>
<evidence type="ECO:0000256" key="7">
    <source>
        <dbReference type="ARBA" id="ARBA00023065"/>
    </source>
</evidence>
<evidence type="ECO:0000313" key="13">
    <source>
        <dbReference type="EMBL" id="MQR00810.1"/>
    </source>
</evidence>
<dbReference type="Gene3D" id="2.40.160.10">
    <property type="entry name" value="Porin"/>
    <property type="match status" value="1"/>
</dbReference>
<evidence type="ECO:0000256" key="2">
    <source>
        <dbReference type="ARBA" id="ARBA00011233"/>
    </source>
</evidence>
<keyword evidence="3" id="KW-0813">Transport</keyword>
<evidence type="ECO:0000259" key="12">
    <source>
        <dbReference type="Pfam" id="PF13609"/>
    </source>
</evidence>
<dbReference type="GO" id="GO:0046930">
    <property type="term" value="C:pore complex"/>
    <property type="evidence" value="ECO:0007669"/>
    <property type="project" value="UniProtKB-KW"/>
</dbReference>
<keyword evidence="7" id="KW-0406">Ion transport</keyword>
<evidence type="ECO:0000256" key="1">
    <source>
        <dbReference type="ARBA" id="ARBA00004571"/>
    </source>
</evidence>
<dbReference type="GO" id="GO:0015288">
    <property type="term" value="F:porin activity"/>
    <property type="evidence" value="ECO:0007669"/>
    <property type="project" value="UniProtKB-KW"/>
</dbReference>
<evidence type="ECO:0000313" key="14">
    <source>
        <dbReference type="Proteomes" id="UP000451565"/>
    </source>
</evidence>
<feature type="signal peptide" evidence="11">
    <location>
        <begin position="1"/>
        <end position="23"/>
    </location>
</feature>
<dbReference type="SUPFAM" id="SSF56935">
    <property type="entry name" value="Porins"/>
    <property type="match status" value="1"/>
</dbReference>
<keyword evidence="4" id="KW-1134">Transmembrane beta strand</keyword>
<dbReference type="InterPro" id="IPR023614">
    <property type="entry name" value="Porin_dom_sf"/>
</dbReference>
<reference evidence="13 14" key="1">
    <citation type="submission" date="2019-10" db="EMBL/GenBank/DDBJ databases">
        <title>Glaciimonas soli sp. nov., a psychrophilic bacterium isolated from the forest soil of a high elevation mountain in Taiwan.</title>
        <authorList>
            <person name="Wang L.-T."/>
            <person name="Shieh W.Y."/>
        </authorList>
    </citation>
    <scope>NUCLEOTIDE SEQUENCE [LARGE SCALE GENOMIC DNA]</scope>
    <source>
        <strain evidence="13 14">GS1</strain>
    </source>
</reference>
<dbReference type="PRINTS" id="PR00182">
    <property type="entry name" value="ECOLNEIPORIN"/>
</dbReference>
<evidence type="ECO:0000256" key="9">
    <source>
        <dbReference type="ARBA" id="ARBA00023136"/>
    </source>
</evidence>
<dbReference type="AlphaFoldDB" id="A0A843YP85"/>
<feature type="chain" id="PRO_5032360145" evidence="11">
    <location>
        <begin position="24"/>
        <end position="357"/>
    </location>
</feature>
<keyword evidence="6 11" id="KW-0732">Signal</keyword>
<accession>A0A843YP85</accession>
<dbReference type="PRINTS" id="PR00184">
    <property type="entry name" value="NEISSPPORIN"/>
</dbReference>
<dbReference type="RefSeq" id="WP_153234429.1">
    <property type="nucleotide sequence ID" value="NZ_WINI01000004.1"/>
</dbReference>
<protein>
    <submittedName>
        <fullName evidence="13">Porin</fullName>
    </submittedName>
</protein>
<comment type="subcellular location">
    <subcellularLocation>
        <location evidence="1">Cell outer membrane</location>
        <topology evidence="1">Multi-pass membrane protein</topology>
    </subcellularLocation>
</comment>
<keyword evidence="10" id="KW-0998">Cell outer membrane</keyword>
<evidence type="ECO:0000256" key="8">
    <source>
        <dbReference type="ARBA" id="ARBA00023114"/>
    </source>
</evidence>
<name>A0A843YP85_9BURK</name>
<proteinExistence type="predicted"/>
<evidence type="ECO:0000256" key="5">
    <source>
        <dbReference type="ARBA" id="ARBA00022692"/>
    </source>
</evidence>
<evidence type="ECO:0000256" key="3">
    <source>
        <dbReference type="ARBA" id="ARBA00022448"/>
    </source>
</evidence>
<evidence type="ECO:0000256" key="6">
    <source>
        <dbReference type="ARBA" id="ARBA00022729"/>
    </source>
</evidence>
<dbReference type="InterPro" id="IPR033900">
    <property type="entry name" value="Gram_neg_porin_domain"/>
</dbReference>